<feature type="compositionally biased region" description="Polar residues" evidence="10">
    <location>
        <begin position="28"/>
        <end position="47"/>
    </location>
</feature>
<protein>
    <recommendedName>
        <fullName evidence="9">Nucleoporin NUP53</fullName>
    </recommendedName>
</protein>
<evidence type="ECO:0000259" key="11">
    <source>
        <dbReference type="PROSITE" id="PS51472"/>
    </source>
</evidence>
<dbReference type="InterPro" id="IPR035979">
    <property type="entry name" value="RBD_domain_sf"/>
</dbReference>
<dbReference type="PANTHER" id="PTHR21527:SF6">
    <property type="entry name" value="NUCLEOPORIN NUP35"/>
    <property type="match status" value="1"/>
</dbReference>
<evidence type="ECO:0000256" key="3">
    <source>
        <dbReference type="ARBA" id="ARBA00022448"/>
    </source>
</evidence>
<feature type="region of interest" description="Disordered" evidence="10">
    <location>
        <begin position="22"/>
        <end position="47"/>
    </location>
</feature>
<accession>A0A9N9WRX3</accession>
<comment type="subcellular location">
    <subcellularLocation>
        <location evidence="1 9">Nucleus</location>
        <location evidence="1 9">Nuclear pore complex</location>
    </subcellularLocation>
</comment>
<dbReference type="GO" id="GO:0006607">
    <property type="term" value="P:NLS-bearing protein import into nucleus"/>
    <property type="evidence" value="ECO:0007669"/>
    <property type="project" value="TreeGrafter"/>
</dbReference>
<dbReference type="GO" id="GO:0044615">
    <property type="term" value="C:nuclear pore nuclear basket"/>
    <property type="evidence" value="ECO:0007669"/>
    <property type="project" value="TreeGrafter"/>
</dbReference>
<dbReference type="EMBL" id="OU895878">
    <property type="protein sequence ID" value="CAG9802814.1"/>
    <property type="molecule type" value="Genomic_DNA"/>
</dbReference>
<dbReference type="GO" id="GO:0051028">
    <property type="term" value="P:mRNA transport"/>
    <property type="evidence" value="ECO:0007669"/>
    <property type="project" value="UniProtKB-UniRule"/>
</dbReference>
<evidence type="ECO:0000313" key="13">
    <source>
        <dbReference type="Proteomes" id="UP001153620"/>
    </source>
</evidence>
<dbReference type="FunFam" id="3.30.70.330:FF:000095">
    <property type="entry name" value="Putative Nucleoporin NUP53"/>
    <property type="match status" value="1"/>
</dbReference>
<dbReference type="GO" id="GO:0031965">
    <property type="term" value="C:nuclear membrane"/>
    <property type="evidence" value="ECO:0007669"/>
    <property type="project" value="InterPro"/>
</dbReference>
<dbReference type="Pfam" id="PF05172">
    <property type="entry name" value="RRM_Nup35"/>
    <property type="match status" value="1"/>
</dbReference>
<dbReference type="PANTHER" id="PTHR21527">
    <property type="entry name" value="NUCLEOPORIN NUP35"/>
    <property type="match status" value="1"/>
</dbReference>
<organism evidence="12 13">
    <name type="scientific">Chironomus riparius</name>
    <dbReference type="NCBI Taxonomy" id="315576"/>
    <lineage>
        <taxon>Eukaryota</taxon>
        <taxon>Metazoa</taxon>
        <taxon>Ecdysozoa</taxon>
        <taxon>Arthropoda</taxon>
        <taxon>Hexapoda</taxon>
        <taxon>Insecta</taxon>
        <taxon>Pterygota</taxon>
        <taxon>Neoptera</taxon>
        <taxon>Endopterygota</taxon>
        <taxon>Diptera</taxon>
        <taxon>Nematocera</taxon>
        <taxon>Chironomoidea</taxon>
        <taxon>Chironomidae</taxon>
        <taxon>Chironominae</taxon>
        <taxon>Chironomus</taxon>
    </lineage>
</organism>
<evidence type="ECO:0000256" key="6">
    <source>
        <dbReference type="ARBA" id="ARBA00023010"/>
    </source>
</evidence>
<dbReference type="PROSITE" id="PS51472">
    <property type="entry name" value="RRM_NUP35"/>
    <property type="match status" value="1"/>
</dbReference>
<evidence type="ECO:0000256" key="10">
    <source>
        <dbReference type="SAM" id="MobiDB-lite"/>
    </source>
</evidence>
<comment type="similarity">
    <text evidence="2 9">Belongs to the Nup35 family.</text>
</comment>
<dbReference type="SUPFAM" id="SSF54928">
    <property type="entry name" value="RNA-binding domain, RBD"/>
    <property type="match status" value="1"/>
</dbReference>
<keyword evidence="6 9" id="KW-0811">Translocation</keyword>
<keyword evidence="13" id="KW-1185">Reference proteome</keyword>
<evidence type="ECO:0000256" key="4">
    <source>
        <dbReference type="ARBA" id="ARBA00022816"/>
    </source>
</evidence>
<evidence type="ECO:0000256" key="2">
    <source>
        <dbReference type="ARBA" id="ARBA00009454"/>
    </source>
</evidence>
<comment type="function">
    <text evidence="9">Functions as a component of the nuclear pore complex (NPC).</text>
</comment>
<feature type="domain" description="RRM Nup35-type" evidence="11">
    <location>
        <begin position="183"/>
        <end position="262"/>
    </location>
</feature>
<dbReference type="Proteomes" id="UP001153620">
    <property type="component" value="Chromosome 2"/>
</dbReference>
<dbReference type="AlphaFoldDB" id="A0A9N9WRX3"/>
<dbReference type="Gene3D" id="3.30.70.330">
    <property type="match status" value="1"/>
</dbReference>
<keyword evidence="7 9" id="KW-0906">Nuclear pore complex</keyword>
<reference evidence="12" key="1">
    <citation type="submission" date="2022-01" db="EMBL/GenBank/DDBJ databases">
        <authorList>
            <person name="King R."/>
        </authorList>
    </citation>
    <scope>NUCLEOTIDE SEQUENCE</scope>
</reference>
<name>A0A9N9WRX3_9DIPT</name>
<evidence type="ECO:0000256" key="8">
    <source>
        <dbReference type="ARBA" id="ARBA00023242"/>
    </source>
</evidence>
<dbReference type="GO" id="GO:0006999">
    <property type="term" value="P:nuclear pore organization"/>
    <property type="evidence" value="ECO:0007669"/>
    <property type="project" value="TreeGrafter"/>
</dbReference>
<evidence type="ECO:0000256" key="5">
    <source>
        <dbReference type="ARBA" id="ARBA00022927"/>
    </source>
</evidence>
<gene>
    <name evidence="12" type="ORF">CHIRRI_LOCUS5719</name>
</gene>
<dbReference type="CDD" id="cd12441">
    <property type="entry name" value="RRM_Nup53_like"/>
    <property type="match status" value="1"/>
</dbReference>
<keyword evidence="4 9" id="KW-0509">mRNA transport</keyword>
<dbReference type="GO" id="GO:0005543">
    <property type="term" value="F:phospholipid binding"/>
    <property type="evidence" value="ECO:0007669"/>
    <property type="project" value="TreeGrafter"/>
</dbReference>
<evidence type="ECO:0000256" key="9">
    <source>
        <dbReference type="PIRNR" id="PIRNR038119"/>
    </source>
</evidence>
<keyword evidence="5 9" id="KW-0653">Protein transport</keyword>
<dbReference type="InterPro" id="IPR007846">
    <property type="entry name" value="RRM_NUP35_dom"/>
</dbReference>
<dbReference type="GO" id="GO:0003676">
    <property type="term" value="F:nucleic acid binding"/>
    <property type="evidence" value="ECO:0007669"/>
    <property type="project" value="InterPro"/>
</dbReference>
<keyword evidence="8 9" id="KW-0539">Nucleus</keyword>
<dbReference type="GO" id="GO:0017056">
    <property type="term" value="F:structural constituent of nuclear pore"/>
    <property type="evidence" value="ECO:0007669"/>
    <property type="project" value="InterPro"/>
</dbReference>
<reference evidence="12" key="2">
    <citation type="submission" date="2022-10" db="EMBL/GenBank/DDBJ databases">
        <authorList>
            <consortium name="ENA_rothamsted_submissions"/>
            <consortium name="culmorum"/>
            <person name="King R."/>
        </authorList>
    </citation>
    <scope>NUCLEOTIDE SEQUENCE</scope>
</reference>
<dbReference type="InterPro" id="IPR017389">
    <property type="entry name" value="Nucleoporin_NUP53"/>
</dbReference>
<dbReference type="PIRSF" id="PIRSF038119">
    <property type="entry name" value="Nucleoporin_NUP53"/>
    <property type="match status" value="1"/>
</dbReference>
<proteinExistence type="inferred from homology"/>
<evidence type="ECO:0000256" key="1">
    <source>
        <dbReference type="ARBA" id="ARBA00004567"/>
    </source>
</evidence>
<evidence type="ECO:0000256" key="7">
    <source>
        <dbReference type="ARBA" id="ARBA00023132"/>
    </source>
</evidence>
<keyword evidence="3 9" id="KW-0813">Transport</keyword>
<dbReference type="InterPro" id="IPR012677">
    <property type="entry name" value="Nucleotide-bd_a/b_plait_sf"/>
</dbReference>
<sequence length="318" mass="35015">MEKMQLGSPASSPAQNSYLPNFLMGIENTPTNRSFSNSPTASPDFNRSNLQQRFLTGLQSPNAAFPNQNTSINQPSIQAQAVYQSQNNNNTSISGPPINSLFDNLRNDKSFQTPSKSFYQPQAIHQDTPQLNNSGFNQSRVFSPIPHTFNDFNSSYNMGPGPVNQSFNINNNVSMAGNVNRFNQSDFWVTVFGFPAEAITAVLSHFSGCGTILEKVCSSGNWIHLRFSSKGECDKALLYNGKIIGNNLMIGVIRCQDDSVIEKENTVDVSRASINKIRSLTQAAYKSAKVEHEVLPANDDPKKTTGIVNKAMDLLFGW</sequence>
<dbReference type="OrthoDB" id="3365060at2759"/>
<dbReference type="GO" id="GO:0044613">
    <property type="term" value="C:nuclear pore central transport channel"/>
    <property type="evidence" value="ECO:0007669"/>
    <property type="project" value="TreeGrafter"/>
</dbReference>
<evidence type="ECO:0000313" key="12">
    <source>
        <dbReference type="EMBL" id="CAG9802814.1"/>
    </source>
</evidence>